<dbReference type="AlphaFoldDB" id="A0A814L0E5"/>
<protein>
    <submittedName>
        <fullName evidence="1">Uncharacterized protein</fullName>
    </submittedName>
</protein>
<dbReference type="Proteomes" id="UP000663854">
    <property type="component" value="Unassembled WGS sequence"/>
</dbReference>
<organism evidence="1 3">
    <name type="scientific">Rotaria sordida</name>
    <dbReference type="NCBI Taxonomy" id="392033"/>
    <lineage>
        <taxon>Eukaryota</taxon>
        <taxon>Metazoa</taxon>
        <taxon>Spiralia</taxon>
        <taxon>Gnathifera</taxon>
        <taxon>Rotifera</taxon>
        <taxon>Eurotatoria</taxon>
        <taxon>Bdelloidea</taxon>
        <taxon>Philodinida</taxon>
        <taxon>Philodinidae</taxon>
        <taxon>Rotaria</taxon>
    </lineage>
</organism>
<keyword evidence="4" id="KW-1185">Reference proteome</keyword>
<dbReference type="EMBL" id="CAJNOH010000492">
    <property type="protein sequence ID" value="CAF1056884.1"/>
    <property type="molecule type" value="Genomic_DNA"/>
</dbReference>
<dbReference type="Proteomes" id="UP000663870">
    <property type="component" value="Unassembled WGS sequence"/>
</dbReference>
<evidence type="ECO:0000313" key="3">
    <source>
        <dbReference type="Proteomes" id="UP000663854"/>
    </source>
</evidence>
<dbReference type="EMBL" id="CAJNOL010001191">
    <property type="protein sequence ID" value="CAF1308764.1"/>
    <property type="molecule type" value="Genomic_DNA"/>
</dbReference>
<sequence length="455" mass="52031">MTAAACYTSNPIIYQIQVISTRSQFAPILPRTTLSSSSSSSIISISEIHRPIKLKKAIKSDVNNNNNNNNNTNHQITKTAIQEIFDISNDDDDDEIVDDIDKEQYLAYIGLRRKTKKSSRSISILRPLAKRLAAPICLLPLPKYGQRVRQALYILLPFLKFLSITHDIEVYCSVNDQITHECLLTRSVSQTRTLKTINKKSNKRKVSKSEFITMATNTFRNNTRRTPMGQYIHSTLQCHVVLDRLEQSTIDQIMKNSIEDNQTNIAITSNIKRSLRNTSQQEDSSIPKVRQSLNQTTTKTTTTRTTITTMTTEKTTVKQKLTTTTSSSSYNDSKRFKKTSDNDCCIDISDNDQTTLTYQRIYLKCFVCSKREYIDAQTTNSDILHSHWLEHGNDLSLNIYDSIIDSILTRVVEFFYFPKRQPLEGKIQTVFILNSKEIRKTPSNSFDDDTCIVLD</sequence>
<reference evidence="1" key="1">
    <citation type="submission" date="2021-02" db="EMBL/GenBank/DDBJ databases">
        <authorList>
            <person name="Nowell W R."/>
        </authorList>
    </citation>
    <scope>NUCLEOTIDE SEQUENCE</scope>
</reference>
<name>A0A814L0E5_9BILA</name>
<gene>
    <name evidence="2" type="ORF">JXQ802_LOCUS29901</name>
    <name evidence="1" type="ORF">PYM288_LOCUS17440</name>
</gene>
<evidence type="ECO:0000313" key="4">
    <source>
        <dbReference type="Proteomes" id="UP000663870"/>
    </source>
</evidence>
<comment type="caution">
    <text evidence="1">The sequence shown here is derived from an EMBL/GenBank/DDBJ whole genome shotgun (WGS) entry which is preliminary data.</text>
</comment>
<accession>A0A814L0E5</accession>
<evidence type="ECO:0000313" key="2">
    <source>
        <dbReference type="EMBL" id="CAF1308764.1"/>
    </source>
</evidence>
<evidence type="ECO:0000313" key="1">
    <source>
        <dbReference type="EMBL" id="CAF1056884.1"/>
    </source>
</evidence>
<proteinExistence type="predicted"/>